<gene>
    <name evidence="1" type="primary">wrt-8</name>
    <name evidence="1" type="ORF">DAT39_005002</name>
</gene>
<feature type="non-terminal residue" evidence="1">
    <location>
        <position position="80"/>
    </location>
</feature>
<dbReference type="AlphaFoldDB" id="A0A8J4X848"/>
<dbReference type="EMBL" id="QNUK01000047">
    <property type="protein sequence ID" value="KAF5905236.1"/>
    <property type="molecule type" value="Genomic_DNA"/>
</dbReference>
<dbReference type="Proteomes" id="UP000727407">
    <property type="component" value="Unassembled WGS sequence"/>
</dbReference>
<protein>
    <submittedName>
        <fullName evidence="1">Warthog protein 8</fullName>
    </submittedName>
</protein>
<reference evidence="1" key="1">
    <citation type="submission" date="2020-07" db="EMBL/GenBank/DDBJ databases">
        <title>Clarias magur genome sequencing, assembly and annotation.</title>
        <authorList>
            <person name="Kushwaha B."/>
            <person name="Kumar R."/>
            <person name="Das P."/>
            <person name="Joshi C.G."/>
            <person name="Kumar D."/>
            <person name="Nagpure N.S."/>
            <person name="Pandey M."/>
            <person name="Agarwal S."/>
            <person name="Srivastava S."/>
            <person name="Singh M."/>
            <person name="Sahoo L."/>
            <person name="Jayasankar P."/>
            <person name="Meher P.K."/>
            <person name="Koringa P.G."/>
            <person name="Iquebal M.A."/>
            <person name="Das S.P."/>
            <person name="Bit A."/>
            <person name="Patnaik S."/>
            <person name="Patel N."/>
            <person name="Shah T.M."/>
            <person name="Hinsu A."/>
            <person name="Jena J.K."/>
        </authorList>
    </citation>
    <scope>NUCLEOTIDE SEQUENCE</scope>
    <source>
        <strain evidence="1">CIFAMagur01</strain>
        <tissue evidence="1">Testis</tissue>
    </source>
</reference>
<accession>A0A8J4X848</accession>
<evidence type="ECO:0000313" key="2">
    <source>
        <dbReference type="Proteomes" id="UP000727407"/>
    </source>
</evidence>
<name>A0A8J4X848_CLAMG</name>
<sequence length="80" mass="9633">MSVTQAEVLHYCPFNDQLDEAGEKRVERREEDWAKESNYSFCRYWLLGFCRIKGIEDENGRQNSVRLGWACRMLKKEKKR</sequence>
<organism evidence="1 2">
    <name type="scientific">Clarias magur</name>
    <name type="common">Asian catfish</name>
    <name type="synonym">Macropteronotus magur</name>
    <dbReference type="NCBI Taxonomy" id="1594786"/>
    <lineage>
        <taxon>Eukaryota</taxon>
        <taxon>Metazoa</taxon>
        <taxon>Chordata</taxon>
        <taxon>Craniata</taxon>
        <taxon>Vertebrata</taxon>
        <taxon>Euteleostomi</taxon>
        <taxon>Actinopterygii</taxon>
        <taxon>Neopterygii</taxon>
        <taxon>Teleostei</taxon>
        <taxon>Ostariophysi</taxon>
        <taxon>Siluriformes</taxon>
        <taxon>Clariidae</taxon>
        <taxon>Clarias</taxon>
    </lineage>
</organism>
<comment type="caution">
    <text evidence="1">The sequence shown here is derived from an EMBL/GenBank/DDBJ whole genome shotgun (WGS) entry which is preliminary data.</text>
</comment>
<evidence type="ECO:0000313" key="1">
    <source>
        <dbReference type="EMBL" id="KAF5905236.1"/>
    </source>
</evidence>
<proteinExistence type="predicted"/>
<keyword evidence="2" id="KW-1185">Reference proteome</keyword>